<dbReference type="PANTHER" id="PTHR46888:SF1">
    <property type="entry name" value="RIBONUCLEASE H"/>
    <property type="match status" value="1"/>
</dbReference>
<feature type="region of interest" description="Disordered" evidence="1">
    <location>
        <begin position="264"/>
        <end position="289"/>
    </location>
</feature>
<dbReference type="Proteomes" id="UP000324222">
    <property type="component" value="Unassembled WGS sequence"/>
</dbReference>
<dbReference type="AlphaFoldDB" id="A0A5B7EGG3"/>
<reference evidence="4 5" key="1">
    <citation type="submission" date="2019-05" db="EMBL/GenBank/DDBJ databases">
        <title>Another draft genome of Portunus trituberculatus and its Hox gene families provides insights of decapod evolution.</title>
        <authorList>
            <person name="Jeong J.-H."/>
            <person name="Song I."/>
            <person name="Kim S."/>
            <person name="Choi T."/>
            <person name="Kim D."/>
            <person name="Ryu S."/>
            <person name="Kim W."/>
        </authorList>
    </citation>
    <scope>NUCLEOTIDE SEQUENCE [LARGE SCALE GENOMIC DNA]</scope>
    <source>
        <tissue evidence="4">Muscle</tissue>
    </source>
</reference>
<dbReference type="EMBL" id="VSRR010002639">
    <property type="protein sequence ID" value="MPC32498.1"/>
    <property type="molecule type" value="Genomic_DNA"/>
</dbReference>
<gene>
    <name evidence="4" type="ORF">E2C01_025810</name>
</gene>
<feature type="signal peptide" evidence="2">
    <location>
        <begin position="1"/>
        <end position="30"/>
    </location>
</feature>
<keyword evidence="2" id="KW-0732">Signal</keyword>
<feature type="compositionally biased region" description="Polar residues" evidence="1">
    <location>
        <begin position="264"/>
        <end position="274"/>
    </location>
</feature>
<dbReference type="Pfam" id="PF02023">
    <property type="entry name" value="SCAN"/>
    <property type="match status" value="1"/>
</dbReference>
<accession>A0A5B7EGG3</accession>
<proteinExistence type="predicted"/>
<dbReference type="InterPro" id="IPR038269">
    <property type="entry name" value="SCAN_sf"/>
</dbReference>
<dbReference type="Gene3D" id="1.10.4020.10">
    <property type="entry name" value="DNA breaking-rejoining enzymes"/>
    <property type="match status" value="1"/>
</dbReference>
<dbReference type="OrthoDB" id="6380096at2759"/>
<feature type="chain" id="PRO_5023037050" description="SCAN box domain-containing protein" evidence="2">
    <location>
        <begin position="31"/>
        <end position="317"/>
    </location>
</feature>
<evidence type="ECO:0000256" key="1">
    <source>
        <dbReference type="SAM" id="MobiDB-lite"/>
    </source>
</evidence>
<dbReference type="SUPFAM" id="SSF47353">
    <property type="entry name" value="Retrovirus capsid dimerization domain-like"/>
    <property type="match status" value="1"/>
</dbReference>
<evidence type="ECO:0000313" key="5">
    <source>
        <dbReference type="Proteomes" id="UP000324222"/>
    </source>
</evidence>
<organism evidence="4 5">
    <name type="scientific">Portunus trituberculatus</name>
    <name type="common">Swimming crab</name>
    <name type="synonym">Neptunus trituberculatus</name>
    <dbReference type="NCBI Taxonomy" id="210409"/>
    <lineage>
        <taxon>Eukaryota</taxon>
        <taxon>Metazoa</taxon>
        <taxon>Ecdysozoa</taxon>
        <taxon>Arthropoda</taxon>
        <taxon>Crustacea</taxon>
        <taxon>Multicrustacea</taxon>
        <taxon>Malacostraca</taxon>
        <taxon>Eumalacostraca</taxon>
        <taxon>Eucarida</taxon>
        <taxon>Decapoda</taxon>
        <taxon>Pleocyemata</taxon>
        <taxon>Brachyura</taxon>
        <taxon>Eubrachyura</taxon>
        <taxon>Portunoidea</taxon>
        <taxon>Portunidae</taxon>
        <taxon>Portuninae</taxon>
        <taxon>Portunus</taxon>
    </lineage>
</organism>
<evidence type="ECO:0000313" key="4">
    <source>
        <dbReference type="EMBL" id="MPC32498.1"/>
    </source>
</evidence>
<dbReference type="InterPro" id="IPR003309">
    <property type="entry name" value="SCAN_dom"/>
</dbReference>
<dbReference type="PANTHER" id="PTHR46888">
    <property type="entry name" value="ZINC KNUCKLE DOMAINCONTAINING PROTEIN-RELATED"/>
    <property type="match status" value="1"/>
</dbReference>
<keyword evidence="5" id="KW-1185">Reference proteome</keyword>
<name>A0A5B7EGG3_PORTR</name>
<comment type="caution">
    <text evidence="4">The sequence shown here is derived from an EMBL/GenBank/DDBJ whole genome shotgun (WGS) entry which is preliminary data.</text>
</comment>
<feature type="region of interest" description="Disordered" evidence="1">
    <location>
        <begin position="46"/>
        <end position="65"/>
    </location>
</feature>
<evidence type="ECO:0000256" key="2">
    <source>
        <dbReference type="SAM" id="SignalP"/>
    </source>
</evidence>
<sequence length="317" mass="36735">MGFRTSPPQQIERPLLSLLSLLVLSGEAVAQFALQQQAFQREERAQELEREDRAKERERELEEREWDEREKEREVEVEVEALNPTSYPMSRCWRARTEASSLQKGEDIAAYLTRFERIATLLTIDEESLAVGLGSLLTGKAAELYFTFSTDTISNFSLLKRALLTGFDKTPEWYRLDFRNCKIRVGENYRQMSTRLQQLFDSWVESCHISPAFESLRKFIIFDRFIASLSYDLRIFLKEQDTTNLKTVVDKADVWSAVHNTYPKQNSSGATGRSTYHKRASTSTEKGNEAINAKPDQRSYFRMVKCYNWGGRKACKV</sequence>
<evidence type="ECO:0000259" key="3">
    <source>
        <dbReference type="Pfam" id="PF02023"/>
    </source>
</evidence>
<protein>
    <recommendedName>
        <fullName evidence="3">SCAN box domain-containing protein</fullName>
    </recommendedName>
</protein>
<feature type="domain" description="SCAN box" evidence="3">
    <location>
        <begin position="171"/>
        <end position="253"/>
    </location>
</feature>